<proteinExistence type="predicted"/>
<organism evidence="1 2">
    <name type="scientific">Ambrosiozyma monospora</name>
    <name type="common">Yeast</name>
    <name type="synonym">Endomycopsis monosporus</name>
    <dbReference type="NCBI Taxonomy" id="43982"/>
    <lineage>
        <taxon>Eukaryota</taxon>
        <taxon>Fungi</taxon>
        <taxon>Dikarya</taxon>
        <taxon>Ascomycota</taxon>
        <taxon>Saccharomycotina</taxon>
        <taxon>Pichiomycetes</taxon>
        <taxon>Pichiales</taxon>
        <taxon>Pichiaceae</taxon>
        <taxon>Ambrosiozyma</taxon>
    </lineage>
</organism>
<dbReference type="Proteomes" id="UP001165064">
    <property type="component" value="Unassembled WGS sequence"/>
</dbReference>
<comment type="caution">
    <text evidence="1">The sequence shown here is derived from an EMBL/GenBank/DDBJ whole genome shotgun (WGS) entry which is preliminary data.</text>
</comment>
<gene>
    <name evidence="1" type="ORF">Amon02_001092000</name>
</gene>
<name>A0ACB5U1U6_AMBMO</name>
<sequence>MMKFEGLDLDDGDFNLSIALDIAESLGICKLLDADDIQMGLVDDKSLMAYVSLWFDKFGKYKLKSDKQKRANPKLLKIRMETFVNAVDEVVEFKKEYLTSFHQLFHYLTVCHDKLTSTKEPGSPVSPVSPQSASDSDSQNSIGSKAPHSELIQLRANLREYKRSDKLQIGSDYNHLVFLKIKLNITLNQYKLSKFPDTHLLKIKEKMHELRQLEVKLTKLINGKVENLVKSFNSFCTKIDSALRAVHNQLIELLSVNKLAKQIDGIKMILTDLEKVNGIGI</sequence>
<accession>A0ACB5U1U6</accession>
<evidence type="ECO:0000313" key="1">
    <source>
        <dbReference type="EMBL" id="GMF00112.1"/>
    </source>
</evidence>
<reference evidence="1" key="1">
    <citation type="submission" date="2023-04" db="EMBL/GenBank/DDBJ databases">
        <title>Ambrosiozyma monospora NBRC 10751.</title>
        <authorList>
            <person name="Ichikawa N."/>
            <person name="Sato H."/>
            <person name="Tonouchi N."/>
        </authorList>
    </citation>
    <scope>NUCLEOTIDE SEQUENCE</scope>
    <source>
        <strain evidence="1">NBRC 10751</strain>
    </source>
</reference>
<keyword evidence="2" id="KW-1185">Reference proteome</keyword>
<protein>
    <submittedName>
        <fullName evidence="1">Unnamed protein product</fullName>
    </submittedName>
</protein>
<evidence type="ECO:0000313" key="2">
    <source>
        <dbReference type="Proteomes" id="UP001165064"/>
    </source>
</evidence>
<dbReference type="EMBL" id="BSXS01011271">
    <property type="protein sequence ID" value="GMF00112.1"/>
    <property type="molecule type" value="Genomic_DNA"/>
</dbReference>